<name>A0A550CEJ0_9AGAR</name>
<proteinExistence type="predicted"/>
<sequence>MYMPTHLSYCGLPTTTTSIVCSLITSLGLFTLHINFANTQLASPVTSTRRRRTSPSDYDLDNSGLLEGQPRFPLTTGPTPLQSRDYDLDNSLPSPVTPNTQFVNISLSRRFSTAYGTLLGSDCHNDMRLPGSASDDTAAAAAWDDVGHDVRLSPRATIIYSVPDAAAEFAAASRLRWAARDISDSV</sequence>
<evidence type="ECO:0000313" key="2">
    <source>
        <dbReference type="EMBL" id="TRM63200.1"/>
    </source>
</evidence>
<accession>A0A550CEJ0</accession>
<reference evidence="2 3" key="1">
    <citation type="journal article" date="2019" name="New Phytol.">
        <title>Comparative genomics reveals unique wood-decay strategies and fruiting body development in the Schizophyllaceae.</title>
        <authorList>
            <person name="Almasi E."/>
            <person name="Sahu N."/>
            <person name="Krizsan K."/>
            <person name="Balint B."/>
            <person name="Kovacs G.M."/>
            <person name="Kiss B."/>
            <person name="Cseklye J."/>
            <person name="Drula E."/>
            <person name="Henrissat B."/>
            <person name="Nagy I."/>
            <person name="Chovatia M."/>
            <person name="Adam C."/>
            <person name="LaButti K."/>
            <person name="Lipzen A."/>
            <person name="Riley R."/>
            <person name="Grigoriev I.V."/>
            <person name="Nagy L.G."/>
        </authorList>
    </citation>
    <scope>NUCLEOTIDE SEQUENCE [LARGE SCALE GENOMIC DNA]</scope>
    <source>
        <strain evidence="2 3">NL-1724</strain>
    </source>
</reference>
<evidence type="ECO:0000313" key="3">
    <source>
        <dbReference type="Proteomes" id="UP000320762"/>
    </source>
</evidence>
<dbReference type="EMBL" id="VDMD01000010">
    <property type="protein sequence ID" value="TRM63200.1"/>
    <property type="molecule type" value="Genomic_DNA"/>
</dbReference>
<feature type="region of interest" description="Disordered" evidence="1">
    <location>
        <begin position="43"/>
        <end position="80"/>
    </location>
</feature>
<organism evidence="2 3">
    <name type="scientific">Schizophyllum amplum</name>
    <dbReference type="NCBI Taxonomy" id="97359"/>
    <lineage>
        <taxon>Eukaryota</taxon>
        <taxon>Fungi</taxon>
        <taxon>Dikarya</taxon>
        <taxon>Basidiomycota</taxon>
        <taxon>Agaricomycotina</taxon>
        <taxon>Agaricomycetes</taxon>
        <taxon>Agaricomycetidae</taxon>
        <taxon>Agaricales</taxon>
        <taxon>Schizophyllaceae</taxon>
        <taxon>Schizophyllum</taxon>
    </lineage>
</organism>
<protein>
    <submittedName>
        <fullName evidence="2">Uncharacterized protein</fullName>
    </submittedName>
</protein>
<dbReference type="Proteomes" id="UP000320762">
    <property type="component" value="Unassembled WGS sequence"/>
</dbReference>
<evidence type="ECO:0000256" key="1">
    <source>
        <dbReference type="SAM" id="MobiDB-lite"/>
    </source>
</evidence>
<keyword evidence="3" id="KW-1185">Reference proteome</keyword>
<dbReference type="AlphaFoldDB" id="A0A550CEJ0"/>
<comment type="caution">
    <text evidence="2">The sequence shown here is derived from an EMBL/GenBank/DDBJ whole genome shotgun (WGS) entry which is preliminary data.</text>
</comment>
<gene>
    <name evidence="2" type="ORF">BD626DRAFT_537124</name>
</gene>